<proteinExistence type="predicted"/>
<dbReference type="InterPro" id="IPR005467">
    <property type="entry name" value="His_kinase_dom"/>
</dbReference>
<dbReference type="RefSeq" id="WP_012106800.1">
    <property type="nucleotide sequence ID" value="NC_009712.1"/>
</dbReference>
<keyword evidence="10" id="KW-1185">Reference proteome</keyword>
<evidence type="ECO:0000256" key="6">
    <source>
        <dbReference type="SAM" id="Coils"/>
    </source>
</evidence>
<evidence type="ECO:0000256" key="2">
    <source>
        <dbReference type="ARBA" id="ARBA00012438"/>
    </source>
</evidence>
<dbReference type="SUPFAM" id="SSF55874">
    <property type="entry name" value="ATPase domain of HSP90 chaperone/DNA topoisomerase II/histidine kinase"/>
    <property type="match status" value="1"/>
</dbReference>
<feature type="domain" description="Histidine kinase" evidence="7">
    <location>
        <begin position="354"/>
        <end position="551"/>
    </location>
</feature>
<dbReference type="KEGG" id="mbn:Mboo_1250"/>
<evidence type="ECO:0000259" key="8">
    <source>
        <dbReference type="PROSITE" id="PS50113"/>
    </source>
</evidence>
<gene>
    <name evidence="9" type="ordered locus">Mboo_1250</name>
</gene>
<reference evidence="10" key="1">
    <citation type="journal article" date="2015" name="Microbiology">
        <title>Genome of Methanoregula boonei 6A8 reveals adaptations to oligotrophic peatland environments.</title>
        <authorList>
            <person name="Braeuer S."/>
            <person name="Cadillo-Quiroz H."/>
            <person name="Kyrpides N."/>
            <person name="Woyke T."/>
            <person name="Goodwin L."/>
            <person name="Detter C."/>
            <person name="Podell S."/>
            <person name="Yavitt J.B."/>
            <person name="Zinder S.H."/>
        </authorList>
    </citation>
    <scope>NUCLEOTIDE SEQUENCE [LARGE SCALE GENOMIC DNA]</scope>
    <source>
        <strain evidence="10">DSM 21154 / JCM 14090 / 6A8</strain>
    </source>
</reference>
<dbReference type="PANTHER" id="PTHR43304:SF1">
    <property type="entry name" value="PAC DOMAIN-CONTAINING PROTEIN"/>
    <property type="match status" value="1"/>
</dbReference>
<evidence type="ECO:0000313" key="10">
    <source>
        <dbReference type="Proteomes" id="UP000002408"/>
    </source>
</evidence>
<keyword evidence="5 9" id="KW-0418">Kinase</keyword>
<dbReference type="EMBL" id="CP000780">
    <property type="protein sequence ID" value="ABS55768.1"/>
    <property type="molecule type" value="Genomic_DNA"/>
</dbReference>
<feature type="domain" description="PAC" evidence="8">
    <location>
        <begin position="294"/>
        <end position="343"/>
    </location>
</feature>
<dbReference type="InterPro" id="IPR000700">
    <property type="entry name" value="PAS-assoc_C"/>
</dbReference>
<dbReference type="PANTHER" id="PTHR43304">
    <property type="entry name" value="PHYTOCHROME-LIKE PROTEIN CPH1"/>
    <property type="match status" value="1"/>
</dbReference>
<dbReference type="PRINTS" id="PR00344">
    <property type="entry name" value="BCTRLSENSOR"/>
</dbReference>
<keyword evidence="3" id="KW-0597">Phosphoprotein</keyword>
<dbReference type="Pfam" id="PF08447">
    <property type="entry name" value="PAS_3"/>
    <property type="match status" value="1"/>
</dbReference>
<evidence type="ECO:0000256" key="3">
    <source>
        <dbReference type="ARBA" id="ARBA00022553"/>
    </source>
</evidence>
<evidence type="ECO:0000256" key="1">
    <source>
        <dbReference type="ARBA" id="ARBA00000085"/>
    </source>
</evidence>
<dbReference type="GeneID" id="25393918"/>
<organism evidence="9 10">
    <name type="scientific">Methanoregula boonei (strain DSM 21154 / JCM 14090 / 6A8)</name>
    <dbReference type="NCBI Taxonomy" id="456442"/>
    <lineage>
        <taxon>Archaea</taxon>
        <taxon>Methanobacteriati</taxon>
        <taxon>Methanobacteriota</taxon>
        <taxon>Stenosarchaea group</taxon>
        <taxon>Methanomicrobia</taxon>
        <taxon>Methanomicrobiales</taxon>
        <taxon>Methanoregulaceae</taxon>
        <taxon>Methanoregula</taxon>
    </lineage>
</organism>
<dbReference type="Gene3D" id="1.10.10.10">
    <property type="entry name" value="Winged helix-like DNA-binding domain superfamily/Winged helix DNA-binding domain"/>
    <property type="match status" value="1"/>
</dbReference>
<comment type="catalytic activity">
    <reaction evidence="1">
        <text>ATP + protein L-histidine = ADP + protein N-phospho-L-histidine.</text>
        <dbReference type="EC" id="2.7.13.3"/>
    </reaction>
</comment>
<dbReference type="InterPro" id="IPR036890">
    <property type="entry name" value="HATPase_C_sf"/>
</dbReference>
<dbReference type="STRING" id="456442.Mboo_1250"/>
<dbReference type="eggNOG" id="arCOG06192">
    <property type="taxonomic scope" value="Archaea"/>
</dbReference>
<protein>
    <recommendedName>
        <fullName evidence="2">histidine kinase</fullName>
        <ecNumber evidence="2">2.7.13.3</ecNumber>
    </recommendedName>
</protein>
<keyword evidence="6" id="KW-0175">Coiled coil</keyword>
<feature type="coiled-coil region" evidence="6">
    <location>
        <begin position="187"/>
        <end position="224"/>
    </location>
</feature>
<dbReference type="HOGENOM" id="CLU_000445_114_58_2"/>
<dbReference type="Proteomes" id="UP000002408">
    <property type="component" value="Chromosome"/>
</dbReference>
<dbReference type="InterPro" id="IPR035965">
    <property type="entry name" value="PAS-like_dom_sf"/>
</dbReference>
<evidence type="ECO:0000313" key="9">
    <source>
        <dbReference type="EMBL" id="ABS55768.1"/>
    </source>
</evidence>
<sequence length="559" mass="63363">MERESEQERIRELLKGNPKGLTIEEVSKKLGLNRSTAAKYLTSLVVSGQADMRTLGPAKLFYLTQRLPMTNLLSLASDLILILDQDLFIQEANNPFLSFFHQTKAALKGVRIEHSPLASYFGGEHLAALTKALEGEETAFETRFENEGSIRYFRTKCIPLVFEEGGRAAGIIFEDITEMKQYQHDLEEQVRLRTAELEQTNTALKKEIAEHTRAEESLARNERRLRRAEGVAHFGNWEYYHEEKRVFVSEGMRTLYGISGNEPTLDELGQITLPEYRPVLGAAVRDLIRENKPFNVEYRIQRPVDGTVVDVQSIAEYDPARKAVFGVVHDISETKRAEDAIRKATKQILLLNSVTRHDILNQLNTLLAYLDLTKKSAESNRAILDLVQREQSVAETIRRQITFTRDYQSIGIQPPQWYNVKATVAHILETTDLGGISVFIDTANLEEYADSLIEKVYANLIDNTVRHGGNVSEIRLSYTYRDEDLVILYEDNGTGVSPDDKEQIFERGFGHNTGYGLFLVKEILSITGLSIKETGHYGKGARFEILVPKGAYRFPEPSL</sequence>
<dbReference type="GO" id="GO:0004673">
    <property type="term" value="F:protein histidine kinase activity"/>
    <property type="evidence" value="ECO:0007669"/>
    <property type="project" value="UniProtKB-EC"/>
</dbReference>
<dbReference type="Pfam" id="PF09339">
    <property type="entry name" value="HTH_IclR"/>
    <property type="match status" value="1"/>
</dbReference>
<dbReference type="EC" id="2.7.13.3" evidence="2"/>
<evidence type="ECO:0000256" key="5">
    <source>
        <dbReference type="ARBA" id="ARBA00022777"/>
    </source>
</evidence>
<dbReference type="InterPro" id="IPR013656">
    <property type="entry name" value="PAS_4"/>
</dbReference>
<dbReference type="SMART" id="SM00387">
    <property type="entry name" value="HATPase_c"/>
    <property type="match status" value="1"/>
</dbReference>
<dbReference type="SUPFAM" id="SSF55785">
    <property type="entry name" value="PYP-like sensor domain (PAS domain)"/>
    <property type="match status" value="2"/>
</dbReference>
<dbReference type="InterPro" id="IPR052162">
    <property type="entry name" value="Sensor_kinase/Photoreceptor"/>
</dbReference>
<dbReference type="InterPro" id="IPR004358">
    <property type="entry name" value="Sig_transdc_His_kin-like_C"/>
</dbReference>
<accession>A7I7Q7</accession>
<dbReference type="InterPro" id="IPR013655">
    <property type="entry name" value="PAS_fold_3"/>
</dbReference>
<evidence type="ECO:0000259" key="7">
    <source>
        <dbReference type="PROSITE" id="PS50109"/>
    </source>
</evidence>
<evidence type="ECO:0000256" key="4">
    <source>
        <dbReference type="ARBA" id="ARBA00022679"/>
    </source>
</evidence>
<keyword evidence="4" id="KW-0808">Transferase</keyword>
<dbReference type="InterPro" id="IPR003594">
    <property type="entry name" value="HATPase_dom"/>
</dbReference>
<dbReference type="OrthoDB" id="8127at2157"/>
<dbReference type="GO" id="GO:0003677">
    <property type="term" value="F:DNA binding"/>
    <property type="evidence" value="ECO:0007669"/>
    <property type="project" value="InterPro"/>
</dbReference>
<dbReference type="eggNOG" id="arCOG03932">
    <property type="taxonomic scope" value="Archaea"/>
</dbReference>
<dbReference type="AlphaFoldDB" id="A7I7Q7"/>
<dbReference type="PROSITE" id="PS50113">
    <property type="entry name" value="PAC"/>
    <property type="match status" value="1"/>
</dbReference>
<name>A7I7Q7_METB6</name>
<dbReference type="InterPro" id="IPR036388">
    <property type="entry name" value="WH-like_DNA-bd_sf"/>
</dbReference>
<dbReference type="Pfam" id="PF08448">
    <property type="entry name" value="PAS_4"/>
    <property type="match status" value="1"/>
</dbReference>
<dbReference type="GO" id="GO:0006355">
    <property type="term" value="P:regulation of DNA-templated transcription"/>
    <property type="evidence" value="ECO:0007669"/>
    <property type="project" value="InterPro"/>
</dbReference>
<dbReference type="InterPro" id="IPR005471">
    <property type="entry name" value="Tscrpt_reg_IclR_N"/>
</dbReference>
<dbReference type="Gene3D" id="3.30.450.20">
    <property type="entry name" value="PAS domain"/>
    <property type="match status" value="2"/>
</dbReference>
<dbReference type="Pfam" id="PF02518">
    <property type="entry name" value="HATPase_c"/>
    <property type="match status" value="1"/>
</dbReference>
<dbReference type="PROSITE" id="PS50109">
    <property type="entry name" value="HIS_KIN"/>
    <property type="match status" value="1"/>
</dbReference>
<dbReference type="Gene3D" id="3.30.565.10">
    <property type="entry name" value="Histidine kinase-like ATPase, C-terminal domain"/>
    <property type="match status" value="1"/>
</dbReference>
<dbReference type="CDD" id="cd00075">
    <property type="entry name" value="HATPase"/>
    <property type="match status" value="1"/>
</dbReference>